<evidence type="ECO:0000313" key="1">
    <source>
        <dbReference type="EMBL" id="KAI5662585.1"/>
    </source>
</evidence>
<sequence>MDSRSFNQPAVTFELDEDNSVKHKANSLSSQGVASENLNGCFDCNICLDSAQDPVVTLCGHLYCWPCIYKWLEVQSSSPDSDEQTKCPVCKAYISNSSLVPLYGRGMAPTESESKKHQLDLVVPRRPPALGVNTITANTASISSPTQQQQLHPNLFHPQPESYQQQQYLEPQLQAFHQQPYFPNPFSPYASTGPSAFGNMATTSFFSPTIVMFGEMVFPGMFPNSYPPSGNGSPRRIRRQELQVEKSLSRVNYFLFFCLLLCLLLF</sequence>
<proteinExistence type="predicted"/>
<dbReference type="EMBL" id="CM044705">
    <property type="protein sequence ID" value="KAI5662585.1"/>
    <property type="molecule type" value="Genomic_DNA"/>
</dbReference>
<comment type="caution">
    <text evidence="1">The sequence shown here is derived from an EMBL/GenBank/DDBJ whole genome shotgun (WGS) entry which is preliminary data.</text>
</comment>
<gene>
    <name evidence="1" type="ORF">M9H77_21908</name>
</gene>
<accession>A0ACC0AQQ0</accession>
<dbReference type="Proteomes" id="UP001060085">
    <property type="component" value="Linkage Group LG05"/>
</dbReference>
<protein>
    <submittedName>
        <fullName evidence="1">Uncharacterized protein</fullName>
    </submittedName>
</protein>
<keyword evidence="2" id="KW-1185">Reference proteome</keyword>
<name>A0ACC0AQQ0_CATRO</name>
<evidence type="ECO:0000313" key="2">
    <source>
        <dbReference type="Proteomes" id="UP001060085"/>
    </source>
</evidence>
<reference evidence="2" key="1">
    <citation type="journal article" date="2023" name="Nat. Plants">
        <title>Single-cell RNA sequencing provides a high-resolution roadmap for understanding the multicellular compartmentation of specialized metabolism.</title>
        <authorList>
            <person name="Sun S."/>
            <person name="Shen X."/>
            <person name="Li Y."/>
            <person name="Li Y."/>
            <person name="Wang S."/>
            <person name="Li R."/>
            <person name="Zhang H."/>
            <person name="Shen G."/>
            <person name="Guo B."/>
            <person name="Wei J."/>
            <person name="Xu J."/>
            <person name="St-Pierre B."/>
            <person name="Chen S."/>
            <person name="Sun C."/>
        </authorList>
    </citation>
    <scope>NUCLEOTIDE SEQUENCE [LARGE SCALE GENOMIC DNA]</scope>
</reference>
<organism evidence="1 2">
    <name type="scientific">Catharanthus roseus</name>
    <name type="common">Madagascar periwinkle</name>
    <name type="synonym">Vinca rosea</name>
    <dbReference type="NCBI Taxonomy" id="4058"/>
    <lineage>
        <taxon>Eukaryota</taxon>
        <taxon>Viridiplantae</taxon>
        <taxon>Streptophyta</taxon>
        <taxon>Embryophyta</taxon>
        <taxon>Tracheophyta</taxon>
        <taxon>Spermatophyta</taxon>
        <taxon>Magnoliopsida</taxon>
        <taxon>eudicotyledons</taxon>
        <taxon>Gunneridae</taxon>
        <taxon>Pentapetalae</taxon>
        <taxon>asterids</taxon>
        <taxon>lamiids</taxon>
        <taxon>Gentianales</taxon>
        <taxon>Apocynaceae</taxon>
        <taxon>Rauvolfioideae</taxon>
        <taxon>Vinceae</taxon>
        <taxon>Catharanthinae</taxon>
        <taxon>Catharanthus</taxon>
    </lineage>
</organism>